<dbReference type="EMBL" id="LVLJ01000956">
    <property type="protein sequence ID" value="OAE31865.1"/>
    <property type="molecule type" value="Genomic_DNA"/>
</dbReference>
<name>A0A176WHT5_MARPO</name>
<comment type="caution">
    <text evidence="2">The sequence shown here is derived from an EMBL/GenBank/DDBJ whole genome shotgun (WGS) entry which is preliminary data.</text>
</comment>
<evidence type="ECO:0000256" key="1">
    <source>
        <dbReference type="SAM" id="MobiDB-lite"/>
    </source>
</evidence>
<accession>A0A176WHT5</accession>
<proteinExistence type="predicted"/>
<reference evidence="2" key="1">
    <citation type="submission" date="2016-03" db="EMBL/GenBank/DDBJ databases">
        <title>Mechanisms controlling the formation of the plant cell surface in tip-growing cells are functionally conserved among land plants.</title>
        <authorList>
            <person name="Honkanen S."/>
            <person name="Jones V.A."/>
            <person name="Morieri G."/>
            <person name="Champion C."/>
            <person name="Hetherington A.J."/>
            <person name="Kelly S."/>
            <person name="Saint-Marcoux D."/>
            <person name="Proust H."/>
            <person name="Prescott H."/>
            <person name="Dolan L."/>
        </authorList>
    </citation>
    <scope>NUCLEOTIDE SEQUENCE [LARGE SCALE GENOMIC DNA]</scope>
    <source>
        <tissue evidence="2">Whole gametophyte</tissue>
    </source>
</reference>
<keyword evidence="3" id="KW-1185">Reference proteome</keyword>
<dbReference type="AlphaFoldDB" id="A0A176WHT5"/>
<feature type="region of interest" description="Disordered" evidence="1">
    <location>
        <begin position="51"/>
        <end position="76"/>
    </location>
</feature>
<organism evidence="2 3">
    <name type="scientific">Marchantia polymorpha subsp. ruderalis</name>
    <dbReference type="NCBI Taxonomy" id="1480154"/>
    <lineage>
        <taxon>Eukaryota</taxon>
        <taxon>Viridiplantae</taxon>
        <taxon>Streptophyta</taxon>
        <taxon>Embryophyta</taxon>
        <taxon>Marchantiophyta</taxon>
        <taxon>Marchantiopsida</taxon>
        <taxon>Marchantiidae</taxon>
        <taxon>Marchantiales</taxon>
        <taxon>Marchantiaceae</taxon>
        <taxon>Marchantia</taxon>
    </lineage>
</organism>
<evidence type="ECO:0000313" key="2">
    <source>
        <dbReference type="EMBL" id="OAE31865.1"/>
    </source>
</evidence>
<protein>
    <submittedName>
        <fullName evidence="2">Uncharacterized protein</fullName>
    </submittedName>
</protein>
<dbReference type="Proteomes" id="UP000077202">
    <property type="component" value="Unassembled WGS sequence"/>
</dbReference>
<evidence type="ECO:0000313" key="3">
    <source>
        <dbReference type="Proteomes" id="UP000077202"/>
    </source>
</evidence>
<gene>
    <name evidence="2" type="ORF">AXG93_2788s1050</name>
</gene>
<sequence length="248" mass="28013">MELTSYGTQRREHSGTRKLRSLCRWLSPHLLTSQSWAQRQEFTKTVINKAQAEKARGDRVAPFEHSSRDSRRLPKQEDKIVVHADGREMMPVTGTAFNTSTGTDIRATWSPPHGFRKFPPSYVTRALPDLESRPSQNPVLCKAGWGSGMLSSAVAINGIEKGEETTSLQRPLKLGKRKSFRKRLRSFRVRVSRIRIRVKISPTLWLKKFADAYVQMMVGVQDQLGSGGGLVMGFHSMYPAKSPYRVAQ</sequence>